<evidence type="ECO:0000259" key="3">
    <source>
        <dbReference type="Pfam" id="PF00156"/>
    </source>
</evidence>
<reference evidence="4 5" key="1">
    <citation type="submission" date="2018-02" db="EMBL/GenBank/DDBJ databases">
        <title>Draft Genome of Achromobacter spanius stain 6.</title>
        <authorList>
            <person name="Gunasekera T.S."/>
            <person name="Radwan O."/>
            <person name="Ruiz O.N."/>
        </authorList>
    </citation>
    <scope>NUCLEOTIDE SEQUENCE [LARGE SCALE GENOMIC DNA]</scope>
    <source>
        <strain evidence="4 5">6</strain>
    </source>
</reference>
<feature type="transmembrane region" description="Helical" evidence="2">
    <location>
        <begin position="190"/>
        <end position="209"/>
    </location>
</feature>
<dbReference type="PANTHER" id="PTHR47505:SF1">
    <property type="entry name" value="DNA UTILIZATION PROTEIN YHGH"/>
    <property type="match status" value="1"/>
</dbReference>
<evidence type="ECO:0000256" key="1">
    <source>
        <dbReference type="ARBA" id="ARBA00008007"/>
    </source>
</evidence>
<dbReference type="SUPFAM" id="SSF53271">
    <property type="entry name" value="PRTase-like"/>
    <property type="match status" value="1"/>
</dbReference>
<keyword evidence="2" id="KW-0812">Transmembrane</keyword>
<proteinExistence type="inferred from homology"/>
<evidence type="ECO:0000313" key="5">
    <source>
        <dbReference type="Proteomes" id="UP000239990"/>
    </source>
</evidence>
<dbReference type="InterPro" id="IPR029057">
    <property type="entry name" value="PRTase-like"/>
</dbReference>
<dbReference type="OrthoDB" id="9793412at2"/>
<gene>
    <name evidence="4" type="ORF">C4E15_05740</name>
</gene>
<dbReference type="Proteomes" id="UP000239990">
    <property type="component" value="Unassembled WGS sequence"/>
</dbReference>
<dbReference type="CDD" id="cd06223">
    <property type="entry name" value="PRTases_typeI"/>
    <property type="match status" value="1"/>
</dbReference>
<dbReference type="Pfam" id="PF00156">
    <property type="entry name" value="Pribosyltran"/>
    <property type="match status" value="1"/>
</dbReference>
<keyword evidence="2" id="KW-1133">Transmembrane helix</keyword>
<comment type="caution">
    <text evidence="4">The sequence shown here is derived from an EMBL/GenBank/DDBJ whole genome shotgun (WGS) entry which is preliminary data.</text>
</comment>
<dbReference type="PANTHER" id="PTHR47505">
    <property type="entry name" value="DNA UTILIZATION PROTEIN YHGH"/>
    <property type="match status" value="1"/>
</dbReference>
<organism evidence="4 5">
    <name type="scientific">Achromobacter spanius</name>
    <dbReference type="NCBI Taxonomy" id="217203"/>
    <lineage>
        <taxon>Bacteria</taxon>
        <taxon>Pseudomonadati</taxon>
        <taxon>Pseudomonadota</taxon>
        <taxon>Betaproteobacteria</taxon>
        <taxon>Burkholderiales</taxon>
        <taxon>Alcaligenaceae</taxon>
        <taxon>Achromobacter</taxon>
    </lineage>
</organism>
<dbReference type="InterPro" id="IPR000836">
    <property type="entry name" value="PRTase_dom"/>
</dbReference>
<keyword evidence="2" id="KW-0472">Membrane</keyword>
<dbReference type="InterPro" id="IPR051910">
    <property type="entry name" value="ComF/GntX_DNA_util-trans"/>
</dbReference>
<accession>A0A2S5GWR1</accession>
<dbReference type="EMBL" id="PREU01000002">
    <property type="protein sequence ID" value="PPA77520.1"/>
    <property type="molecule type" value="Genomic_DNA"/>
</dbReference>
<dbReference type="Gene3D" id="3.40.50.2020">
    <property type="match status" value="1"/>
</dbReference>
<evidence type="ECO:0000313" key="4">
    <source>
        <dbReference type="EMBL" id="PPA77520.1"/>
    </source>
</evidence>
<name>A0A2S5GWR1_9BURK</name>
<sequence>MTGARLCSGCAADITAAPPGARPRCPRCALRLPVAASACPACLGAPRAYGRTIAAFDYTPPADALIRMLKTQLRLSMAPVLACLLADAIRRDGGLPQGVLLAPVPASRASLRLRGMNPAAEIARSLATQLDVPLARQALRRLRETPRQTGLGRRARRRVVAGLFGATPVVRGRHVALVDDVMTTGSTVQAAATALIAAGAAGVTVLVAARTP</sequence>
<evidence type="ECO:0000256" key="2">
    <source>
        <dbReference type="SAM" id="Phobius"/>
    </source>
</evidence>
<comment type="similarity">
    <text evidence="1">Belongs to the ComF/GntX family.</text>
</comment>
<dbReference type="AlphaFoldDB" id="A0A2S5GWR1"/>
<feature type="domain" description="Phosphoribosyltransferase" evidence="3">
    <location>
        <begin position="120"/>
        <end position="208"/>
    </location>
</feature>
<protein>
    <submittedName>
        <fullName evidence="4">Competence protein ComF</fullName>
    </submittedName>
</protein>